<dbReference type="CDD" id="cd06433">
    <property type="entry name" value="GT_2_WfgS_like"/>
    <property type="match status" value="1"/>
</dbReference>
<dbReference type="CAZy" id="GT2">
    <property type="family name" value="Glycosyltransferase Family 2"/>
</dbReference>
<organism evidence="2 3">
    <name type="scientific">Gloeobacter violaceus (strain ATCC 29082 / PCC 7421)</name>
    <dbReference type="NCBI Taxonomy" id="251221"/>
    <lineage>
        <taxon>Bacteria</taxon>
        <taxon>Bacillati</taxon>
        <taxon>Cyanobacteriota</taxon>
        <taxon>Cyanophyceae</taxon>
        <taxon>Gloeobacterales</taxon>
        <taxon>Gloeobacteraceae</taxon>
        <taxon>Gloeobacter</taxon>
    </lineage>
</organism>
<dbReference type="Proteomes" id="UP000000557">
    <property type="component" value="Chromosome"/>
</dbReference>
<dbReference type="PANTHER" id="PTHR22916">
    <property type="entry name" value="GLYCOSYLTRANSFERASE"/>
    <property type="match status" value="1"/>
</dbReference>
<dbReference type="STRING" id="251221.gene:10761304"/>
<dbReference type="EMBL" id="BA000045">
    <property type="protein sequence ID" value="BAC91728.1"/>
    <property type="molecule type" value="Genomic_DNA"/>
</dbReference>
<dbReference type="eggNOG" id="COG1216">
    <property type="taxonomic scope" value="Bacteria"/>
</dbReference>
<dbReference type="InterPro" id="IPR001173">
    <property type="entry name" value="Glyco_trans_2-like"/>
</dbReference>
<protein>
    <submittedName>
        <fullName evidence="2">Glr3787 protein</fullName>
    </submittedName>
</protein>
<feature type="domain" description="Glycosyltransferase 2-like" evidence="1">
    <location>
        <begin position="27"/>
        <end position="153"/>
    </location>
</feature>
<dbReference type="Pfam" id="PF00535">
    <property type="entry name" value="Glycos_transf_2"/>
    <property type="match status" value="1"/>
</dbReference>
<dbReference type="SUPFAM" id="SSF53448">
    <property type="entry name" value="Nucleotide-diphospho-sugar transferases"/>
    <property type="match status" value="1"/>
</dbReference>
<gene>
    <name evidence="2" type="ordered locus">glr3787</name>
</gene>
<dbReference type="Gene3D" id="3.90.550.10">
    <property type="entry name" value="Spore Coat Polysaccharide Biosynthesis Protein SpsA, Chain A"/>
    <property type="match status" value="1"/>
</dbReference>
<reference evidence="2 3" key="1">
    <citation type="journal article" date="2003" name="DNA Res.">
        <title>Complete genome structure of Gloeobacter violaceus PCC 7421, a cyanobacterium that lacks thylakoids.</title>
        <authorList>
            <person name="Nakamura Y."/>
            <person name="Kaneko T."/>
            <person name="Sato S."/>
            <person name="Mimuro M."/>
            <person name="Miyashita H."/>
            <person name="Tsuchiya T."/>
            <person name="Sasamoto S."/>
            <person name="Watanabe A."/>
            <person name="Kawashima K."/>
            <person name="Kishida Y."/>
            <person name="Kiyokawa C."/>
            <person name="Kohara M."/>
            <person name="Matsumoto M."/>
            <person name="Matsuno A."/>
            <person name="Nakazaki N."/>
            <person name="Shimpo S."/>
            <person name="Takeuchi C."/>
            <person name="Yamada M."/>
            <person name="Tabata S."/>
        </authorList>
    </citation>
    <scope>NUCLEOTIDE SEQUENCE [LARGE SCALE GENOMIC DNA]</scope>
    <source>
        <strain evidence="3">ATCC 29082 / PCC 7421</strain>
    </source>
</reference>
<dbReference type="EnsemblBacteria" id="BAC91728">
    <property type="protein sequence ID" value="BAC91728"/>
    <property type="gene ID" value="BAC91728"/>
</dbReference>
<evidence type="ECO:0000259" key="1">
    <source>
        <dbReference type="Pfam" id="PF00535"/>
    </source>
</evidence>
<dbReference type="InterPro" id="IPR029044">
    <property type="entry name" value="Nucleotide-diphossugar_trans"/>
</dbReference>
<sequence length="274" mass="31037">MDTLSSKNSPEGGYRLTQTVKARPLVSIITVVRNGRKTLEKTITSVIQQTSNDLEHIVLDGGSKDGTIELLHDYNSSIAYWRSEEDIGIYNAMNKGIELAWGDWLFFLNADDLLHDKHVIADIAPHLRGAAGCVFGTVVYDTGEVHISHVSSSIKMYNTVHHQSAFYSARLLRQMGLRYDEKYAICADYELNLRLWLNSTRFVPLERVVSFCADDGTSRKNPMRAFHEMQLIQKNALGLVTSLLSFARNVSVYFLISRQKAKIRAVQQLLRNKK</sequence>
<keyword evidence="3" id="KW-1185">Reference proteome</keyword>
<dbReference type="PANTHER" id="PTHR22916:SF67">
    <property type="entry name" value="COLANIC ACID BIOSYNTHESIS GLYCOSYL TRANSFERASE WCAE-RELATED"/>
    <property type="match status" value="1"/>
</dbReference>
<dbReference type="OrthoDB" id="396512at2"/>
<reference evidence="2 3" key="2">
    <citation type="journal article" date="2003" name="DNA Res.">
        <title>Complete genome structure of Gloeobacter violaceus PCC 7421, a cyanobacterium that lacks thylakoids (supplement).</title>
        <authorList>
            <person name="Nakamura Y."/>
            <person name="Kaneko T."/>
            <person name="Sato S."/>
            <person name="Mimuro M."/>
            <person name="Miyashita H."/>
            <person name="Tsuchiya T."/>
            <person name="Sasamoto S."/>
            <person name="Watanabe A."/>
            <person name="Kawashima K."/>
            <person name="Kishida Y."/>
            <person name="Kiyokawa C."/>
            <person name="Kohara M."/>
            <person name="Matsumoto M."/>
            <person name="Matsuno A."/>
            <person name="Nakazaki N."/>
            <person name="Shimpo S."/>
            <person name="Takeuchi C."/>
            <person name="Yamada M."/>
            <person name="Tabata S."/>
        </authorList>
    </citation>
    <scope>NUCLEOTIDE SEQUENCE [LARGE SCALE GENOMIC DNA]</scope>
    <source>
        <strain evidence="3">ATCC 29082 / PCC 7421</strain>
    </source>
</reference>
<name>Q7NEU1_GLOVI</name>
<dbReference type="PhylomeDB" id="Q7NEU1"/>
<dbReference type="KEGG" id="gvi:glr3787"/>
<accession>Q7NEU1</accession>
<dbReference type="InParanoid" id="Q7NEU1"/>
<proteinExistence type="predicted"/>
<dbReference type="RefSeq" id="WP_011143776.1">
    <property type="nucleotide sequence ID" value="NC_005125.1"/>
</dbReference>
<dbReference type="AlphaFoldDB" id="Q7NEU1"/>
<evidence type="ECO:0000313" key="3">
    <source>
        <dbReference type="Proteomes" id="UP000000557"/>
    </source>
</evidence>
<evidence type="ECO:0000313" key="2">
    <source>
        <dbReference type="EMBL" id="BAC91728.1"/>
    </source>
</evidence>
<dbReference type="HOGENOM" id="CLU_025996_21_1_3"/>